<evidence type="ECO:0000256" key="2">
    <source>
        <dbReference type="ARBA" id="ARBA00022801"/>
    </source>
</evidence>
<gene>
    <name evidence="4" type="ORF">DGAL_LOCUS17189</name>
</gene>
<dbReference type="Proteomes" id="UP000789390">
    <property type="component" value="Unassembled WGS sequence"/>
</dbReference>
<dbReference type="InterPro" id="IPR038765">
    <property type="entry name" value="Papain-like_cys_pep_sf"/>
</dbReference>
<dbReference type="SUPFAM" id="SSF54001">
    <property type="entry name" value="Cysteine proteinases"/>
    <property type="match status" value="1"/>
</dbReference>
<evidence type="ECO:0000259" key="3">
    <source>
        <dbReference type="Pfam" id="PF07910"/>
    </source>
</evidence>
<organism evidence="4 5">
    <name type="scientific">Daphnia galeata</name>
    <dbReference type="NCBI Taxonomy" id="27404"/>
    <lineage>
        <taxon>Eukaryota</taxon>
        <taxon>Metazoa</taxon>
        <taxon>Ecdysozoa</taxon>
        <taxon>Arthropoda</taxon>
        <taxon>Crustacea</taxon>
        <taxon>Branchiopoda</taxon>
        <taxon>Diplostraca</taxon>
        <taxon>Cladocera</taxon>
        <taxon>Anomopoda</taxon>
        <taxon>Daphniidae</taxon>
        <taxon>Daphnia</taxon>
    </lineage>
</organism>
<dbReference type="InterPro" id="IPR012462">
    <property type="entry name" value="UFSP1/2_DUB_cat"/>
</dbReference>
<feature type="domain" description="UFSP1/2/DUB catalytic" evidence="3">
    <location>
        <begin position="23"/>
        <end position="216"/>
    </location>
</feature>
<dbReference type="Pfam" id="PF07910">
    <property type="entry name" value="Peptidase_C78"/>
    <property type="match status" value="1"/>
</dbReference>
<dbReference type="PANTHER" id="PTHR48153:SF3">
    <property type="entry name" value="INACTIVE UFM1-SPECIFIC PROTEASE 1"/>
    <property type="match status" value="1"/>
</dbReference>
<dbReference type="AlphaFoldDB" id="A0A8J2WNY8"/>
<dbReference type="PANTHER" id="PTHR48153">
    <property type="entry name" value="UFM1-SPECIFIC PROTEASE 2"/>
    <property type="match status" value="1"/>
</dbReference>
<comment type="similarity">
    <text evidence="1">Belongs to the peptidase C78 family.</text>
</comment>
<dbReference type="GO" id="GO:0071567">
    <property type="term" value="F:deUFMylase activity"/>
    <property type="evidence" value="ECO:0007669"/>
    <property type="project" value="TreeGrafter"/>
</dbReference>
<dbReference type="Gene3D" id="3.90.70.130">
    <property type="match status" value="1"/>
</dbReference>
<dbReference type="OrthoDB" id="417506at2759"/>
<reference evidence="4" key="1">
    <citation type="submission" date="2021-11" db="EMBL/GenBank/DDBJ databases">
        <authorList>
            <person name="Schell T."/>
        </authorList>
    </citation>
    <scope>NUCLEOTIDE SEQUENCE</scope>
    <source>
        <strain evidence="4">M5</strain>
    </source>
</reference>
<comment type="caution">
    <text evidence="4">The sequence shown here is derived from an EMBL/GenBank/DDBJ whole genome shotgun (WGS) entry which is preliminary data.</text>
</comment>
<sequence length="228" mass="25806">MNLLSNVHLGLSDPAITLNSRKKTHLITNDYQYYHYKCDGFDDVGWGCGYRTLQTIASYLSLQQQGKAGQVPTIKEIQETLVHLEDKKKSFLGSREWIGSFEVCLVIDKLFNVPCKIVHCPSGENGMTDIFPKLEEHFAKSSAPPIMMGGDHDASSKGVLGTCTVDDDDHWLLVLDPHYYHQRGQHQTSAVKLQQEGYVRWIHLSEFDKQSFYNICLPQLNSNALCTI</sequence>
<evidence type="ECO:0000313" key="4">
    <source>
        <dbReference type="EMBL" id="CAH0113305.1"/>
    </source>
</evidence>
<evidence type="ECO:0000313" key="5">
    <source>
        <dbReference type="Proteomes" id="UP000789390"/>
    </source>
</evidence>
<keyword evidence="5" id="KW-1185">Reference proteome</keyword>
<keyword evidence="2" id="KW-0378">Hydrolase</keyword>
<evidence type="ECO:0000256" key="1">
    <source>
        <dbReference type="ARBA" id="ARBA00008552"/>
    </source>
</evidence>
<proteinExistence type="inferred from homology"/>
<protein>
    <recommendedName>
        <fullName evidence="3">UFSP1/2/DUB catalytic domain-containing protein</fullName>
    </recommendedName>
</protein>
<accession>A0A8J2WNY8</accession>
<name>A0A8J2WNY8_9CRUS</name>
<dbReference type="EMBL" id="CAKKLH010000337">
    <property type="protein sequence ID" value="CAH0113305.1"/>
    <property type="molecule type" value="Genomic_DNA"/>
</dbReference>